<dbReference type="Gene3D" id="3.60.21.10">
    <property type="match status" value="2"/>
</dbReference>
<evidence type="ECO:0000313" key="4">
    <source>
        <dbReference type="EMBL" id="QDH22012.1"/>
    </source>
</evidence>
<dbReference type="InterPro" id="IPR008963">
    <property type="entry name" value="Purple_acid_Pase-like_N"/>
</dbReference>
<sequence length="1174" mass="125824">MLKTWSRAISVVLAVILLLGVLSPGLGTGRAQAAANEEQALNDGTISQTVVENVYDGTGASGRPESITLSFNGDPSTSLGFAWYAPEQVTGTKLEVVEASKWTGGAFPADSAVSYEGTSVVTAVYENLNDKNANQRTNYSSHKVVASNLKPATAYAYRAGDGTENNWSEVSTFTTERTGRADFDFLFTTDSQGTTQNDFEIWNTVLEAGIGKFPKSEFIVISGDEVDHGDREEQWKWFFGEARKILTTLPLMPAVGNHESKNYGNFATHFNLPNLAGTGAKPDGSVYAFDYGPVHFMVLNTEYSGSSQTQETREVYEKQVQWLRNEAKNTDQKWKVVVQHKAPYSVASHVDDTDVKYFRENLTKVFDELDIDLVLSGHDHTYTRSYQMYENKPLTDIKAGQDGFVQNPEGTLYLITNAAGKKMYQPKPNRTFDYAAKYGQPNLPMFTGFRVTGDTLSYETYTVNPDGTSDLYDQYGIRKTDPIVETPKVSKVTATFHGDSRTSRGFAWYTPQSVMGTDVQIAASSVSGAADFSNALSFKGSSYTATNSPTEKVHKATASGLAAGTTYAYRVGDASINMWSQTGTFRTDDGNTSFTFIDLADTQAKEEDEASLSAETLRKALATVPNAEFVVHNGDIVDTGTNEEQWNWLLGHSQDSLLKTTIAPSAGNHEDENYAFIDHFNLDTPAGSATETGAYYSYDYGNAHFVVLNSNEDSAEYANFSAAQVQWLQDDVNAAKAKGAQWIVVNIHKGPYTTSNHATDKDIIGPNGVRSKIAPLMAQLGIDFVVQGHDHIYARTKPITSDGTAGQAAVIKESVGGESVEYTVNPDGSIYLIPATAGAKVYYKNQKPALGDAYYALFNRAEENHAAKYGPDPTNATRPVRGQVQNFVAITIDGGRLTATTYEIDQQKDNGAAIPFVIDRFGIVKQTAAPGGGTPSVPQDPNTPAPTFPVPSTPSPAAPVTPVPAAPAPTAPTPTAPTPTTPVPAVPTPGPADNAGSAQPALGDIAGHWAESAVRRAVSAGFVNGYANGDFRPNSPVTRAEFVTMIVRALDLPASTATPSFTDNSRVGAWAAPQIAAAVEAGLISGYSDGTFRPGSAMTRAELTATIVRAAKLPLDPSAKLSFADAADIPKWAVPYIAAANKAGLAGGVGGERFAPNKEATRAEAVSMILAMMK</sequence>
<feature type="compositionally biased region" description="Pro residues" evidence="2">
    <location>
        <begin position="941"/>
        <end position="990"/>
    </location>
</feature>
<dbReference type="Pfam" id="PF16656">
    <property type="entry name" value="Pur_ac_phosph_N"/>
    <property type="match status" value="2"/>
</dbReference>
<reference evidence="4 5" key="1">
    <citation type="submission" date="2019-06" db="EMBL/GenBank/DDBJ databases">
        <title>Saccharibacillus brassicae sp. nov., an endophytic bacterium isolated from Chinese cabbage seeds (Brassica pekinensis).</title>
        <authorList>
            <person name="Jiang L."/>
            <person name="Lee J."/>
            <person name="Kim S.W."/>
        </authorList>
    </citation>
    <scope>NUCLEOTIDE SEQUENCE [LARGE SCALE GENOMIC DNA]</scope>
    <source>
        <strain evidence="5">KCTC 43072 / ATSA2</strain>
    </source>
</reference>
<dbReference type="PANTHER" id="PTHR45867:SF3">
    <property type="entry name" value="ACID PHOSPHATASE TYPE 7"/>
    <property type="match status" value="1"/>
</dbReference>
<dbReference type="Pfam" id="PF00395">
    <property type="entry name" value="SLH"/>
    <property type="match status" value="3"/>
</dbReference>
<dbReference type="GO" id="GO:0046872">
    <property type="term" value="F:metal ion binding"/>
    <property type="evidence" value="ECO:0007669"/>
    <property type="project" value="InterPro"/>
</dbReference>
<evidence type="ECO:0000259" key="3">
    <source>
        <dbReference type="PROSITE" id="PS51272"/>
    </source>
</evidence>
<keyword evidence="5" id="KW-1185">Reference proteome</keyword>
<gene>
    <name evidence="4" type="ORF">FFV09_14880</name>
</gene>
<dbReference type="InterPro" id="IPR001119">
    <property type="entry name" value="SLH_dom"/>
</dbReference>
<evidence type="ECO:0000256" key="1">
    <source>
        <dbReference type="ARBA" id="ARBA00022729"/>
    </source>
</evidence>
<organism evidence="4 5">
    <name type="scientific">Saccharibacillus brassicae</name>
    <dbReference type="NCBI Taxonomy" id="2583377"/>
    <lineage>
        <taxon>Bacteria</taxon>
        <taxon>Bacillati</taxon>
        <taxon>Bacillota</taxon>
        <taxon>Bacilli</taxon>
        <taxon>Bacillales</taxon>
        <taxon>Paenibacillaceae</taxon>
        <taxon>Saccharibacillus</taxon>
    </lineage>
</organism>
<dbReference type="Proteomes" id="UP000316968">
    <property type="component" value="Chromosome"/>
</dbReference>
<dbReference type="SUPFAM" id="SSF49363">
    <property type="entry name" value="Purple acid phosphatase, N-terminal domain"/>
    <property type="match status" value="2"/>
</dbReference>
<keyword evidence="1" id="KW-0732">Signal</keyword>
<accession>A0A4Y6UW91</accession>
<dbReference type="PANTHER" id="PTHR45867">
    <property type="entry name" value="PURPLE ACID PHOSPHATASE"/>
    <property type="match status" value="1"/>
</dbReference>
<dbReference type="InterPro" id="IPR015914">
    <property type="entry name" value="PAPs_N"/>
</dbReference>
<evidence type="ECO:0000256" key="2">
    <source>
        <dbReference type="SAM" id="MobiDB-lite"/>
    </source>
</evidence>
<feature type="domain" description="SLH" evidence="3">
    <location>
        <begin position="1123"/>
        <end position="1174"/>
    </location>
</feature>
<dbReference type="Pfam" id="PF00149">
    <property type="entry name" value="Metallophos"/>
    <property type="match status" value="2"/>
</dbReference>
<dbReference type="PROSITE" id="PS51272">
    <property type="entry name" value="SLH"/>
    <property type="match status" value="3"/>
</dbReference>
<name>A0A4Y6UW91_SACBS</name>
<evidence type="ECO:0000313" key="5">
    <source>
        <dbReference type="Proteomes" id="UP000316968"/>
    </source>
</evidence>
<dbReference type="EMBL" id="CP041217">
    <property type="protein sequence ID" value="QDH22012.1"/>
    <property type="molecule type" value="Genomic_DNA"/>
</dbReference>
<proteinExistence type="predicted"/>
<feature type="region of interest" description="Disordered" evidence="2">
    <location>
        <begin position="927"/>
        <end position="1001"/>
    </location>
</feature>
<dbReference type="SUPFAM" id="SSF56300">
    <property type="entry name" value="Metallo-dependent phosphatases"/>
    <property type="match status" value="2"/>
</dbReference>
<feature type="domain" description="SLH" evidence="3">
    <location>
        <begin position="997"/>
        <end position="1060"/>
    </location>
</feature>
<dbReference type="Gene3D" id="2.60.40.380">
    <property type="entry name" value="Purple acid phosphatase-like, N-terminal"/>
    <property type="match status" value="2"/>
</dbReference>
<protein>
    <recommendedName>
        <fullName evidence="3">SLH domain-containing protein</fullName>
    </recommendedName>
</protein>
<dbReference type="InterPro" id="IPR029052">
    <property type="entry name" value="Metallo-depent_PP-like"/>
</dbReference>
<dbReference type="KEGG" id="saca:FFV09_14880"/>
<dbReference type="RefSeq" id="WP_141448556.1">
    <property type="nucleotide sequence ID" value="NZ_CP041217.1"/>
</dbReference>
<feature type="domain" description="SLH" evidence="3">
    <location>
        <begin position="1061"/>
        <end position="1121"/>
    </location>
</feature>
<dbReference type="InterPro" id="IPR004843">
    <property type="entry name" value="Calcineurin-like_PHP"/>
</dbReference>
<dbReference type="AlphaFoldDB" id="A0A4Y6UW91"/>
<dbReference type="GO" id="GO:0003993">
    <property type="term" value="F:acid phosphatase activity"/>
    <property type="evidence" value="ECO:0007669"/>
    <property type="project" value="InterPro"/>
</dbReference>
<dbReference type="OrthoDB" id="9809781at2"/>